<comment type="function">
    <text evidence="3">Required for formate dehydrogenase (FDH) activity. Acts as a sulfur carrier protein that transfers sulfur from IscS to the molybdenum cofactor prior to its insertion into FDH.</text>
</comment>
<dbReference type="InterPro" id="IPR003786">
    <property type="entry name" value="FdhD"/>
</dbReference>
<keyword evidence="1 3" id="KW-0963">Cytoplasm</keyword>
<dbReference type="OrthoDB" id="3197277at2"/>
<dbReference type="STRING" id="665467.SAMN02982931_04102"/>
<keyword evidence="2 3" id="KW-0501">Molybdenum cofactor biosynthesis</keyword>
<feature type="active site" description="Cysteine persulfide intermediate" evidence="3">
    <location>
        <position position="109"/>
    </location>
</feature>
<evidence type="ECO:0000256" key="1">
    <source>
        <dbReference type="ARBA" id="ARBA00022490"/>
    </source>
</evidence>
<evidence type="ECO:0000313" key="5">
    <source>
        <dbReference type="Proteomes" id="UP000199071"/>
    </source>
</evidence>
<dbReference type="GO" id="GO:0006777">
    <property type="term" value="P:Mo-molybdopterin cofactor biosynthetic process"/>
    <property type="evidence" value="ECO:0007669"/>
    <property type="project" value="UniProtKB-UniRule"/>
</dbReference>
<dbReference type="AlphaFoldDB" id="A0A1G6E4N1"/>
<keyword evidence="5" id="KW-1185">Reference proteome</keyword>
<dbReference type="Gene3D" id="3.40.140.10">
    <property type="entry name" value="Cytidine Deaminase, domain 2"/>
    <property type="match status" value="1"/>
</dbReference>
<gene>
    <name evidence="3" type="primary">fdhD</name>
    <name evidence="4" type="ORF">SAMN02982931_04102</name>
</gene>
<dbReference type="PANTHER" id="PTHR30592">
    <property type="entry name" value="FORMATE DEHYDROGENASE"/>
    <property type="match status" value="1"/>
</dbReference>
<sequence length="273" mass="28408">MTQSIRIVGTSAWRQGRLSAGTRAVPEETPVALTYDGTTHAVMMATPEDLEDFAIGFSLTEGIVGAPSEIETLDILDEEAGIELRIRLAEPRAAALAARRRFMAGPVGCGLCGIESLGEALRAVPEVGEGGPVTAAEISRALEAIRGEQAIHRETNAVHAAAWWQSSGGLMALREDVGRHNALDKLAGALARGATRADAGLLLLTSRVSVELVQKAAMIGAPVVVAVSAPTALAIRTAEAAGITIVAVARQDGFEVFTHPRRIAMGAAAHVDV</sequence>
<dbReference type="Proteomes" id="UP000199071">
    <property type="component" value="Unassembled WGS sequence"/>
</dbReference>
<dbReference type="EMBL" id="FMXQ01000010">
    <property type="protein sequence ID" value="SDB52328.1"/>
    <property type="molecule type" value="Genomic_DNA"/>
</dbReference>
<comment type="similarity">
    <text evidence="3">Belongs to the FdhD family.</text>
</comment>
<evidence type="ECO:0000256" key="2">
    <source>
        <dbReference type="ARBA" id="ARBA00023150"/>
    </source>
</evidence>
<evidence type="ECO:0000313" key="4">
    <source>
        <dbReference type="EMBL" id="SDB52328.1"/>
    </source>
</evidence>
<protein>
    <recommendedName>
        <fullName evidence="3">Sulfur carrier protein FdhD</fullName>
    </recommendedName>
</protein>
<dbReference type="PANTHER" id="PTHR30592:SF1">
    <property type="entry name" value="SULFUR CARRIER PROTEIN FDHD"/>
    <property type="match status" value="1"/>
</dbReference>
<dbReference type="SUPFAM" id="SSF53927">
    <property type="entry name" value="Cytidine deaminase-like"/>
    <property type="match status" value="1"/>
</dbReference>
<dbReference type="GO" id="GO:0097163">
    <property type="term" value="F:sulfur carrier activity"/>
    <property type="evidence" value="ECO:0007669"/>
    <property type="project" value="UniProtKB-UniRule"/>
</dbReference>
<dbReference type="HAMAP" id="MF_00187">
    <property type="entry name" value="FdhD"/>
    <property type="match status" value="1"/>
</dbReference>
<proteinExistence type="inferred from homology"/>
<dbReference type="RefSeq" id="WP_090879453.1">
    <property type="nucleotide sequence ID" value="NZ_FMXQ01000010.1"/>
</dbReference>
<dbReference type="GO" id="GO:0005737">
    <property type="term" value="C:cytoplasm"/>
    <property type="evidence" value="ECO:0007669"/>
    <property type="project" value="UniProtKB-SubCell"/>
</dbReference>
<dbReference type="Pfam" id="PF02634">
    <property type="entry name" value="FdhD-NarQ"/>
    <property type="match status" value="1"/>
</dbReference>
<dbReference type="InterPro" id="IPR016193">
    <property type="entry name" value="Cytidine_deaminase-like"/>
</dbReference>
<comment type="subcellular location">
    <subcellularLocation>
        <location evidence="3">Cytoplasm</location>
    </subcellularLocation>
</comment>
<dbReference type="Gene3D" id="3.10.20.10">
    <property type="match status" value="1"/>
</dbReference>
<name>A0A1G6E4N1_9HYPH</name>
<reference evidence="4 5" key="1">
    <citation type="submission" date="2016-10" db="EMBL/GenBank/DDBJ databases">
        <authorList>
            <person name="de Groot N.N."/>
        </authorList>
    </citation>
    <scope>NUCLEOTIDE SEQUENCE [LARGE SCALE GENOMIC DNA]</scope>
    <source>
        <strain evidence="4 5">ATCC 35022</strain>
    </source>
</reference>
<accession>A0A1G6E4N1</accession>
<dbReference type="GO" id="GO:0016783">
    <property type="term" value="F:sulfurtransferase activity"/>
    <property type="evidence" value="ECO:0007669"/>
    <property type="project" value="InterPro"/>
</dbReference>
<dbReference type="PIRSF" id="PIRSF015626">
    <property type="entry name" value="FdhD"/>
    <property type="match status" value="1"/>
</dbReference>
<dbReference type="NCBIfam" id="TIGR00129">
    <property type="entry name" value="fdhD_narQ"/>
    <property type="match status" value="1"/>
</dbReference>
<evidence type="ECO:0000256" key="3">
    <source>
        <dbReference type="HAMAP-Rule" id="MF_00187"/>
    </source>
</evidence>
<comment type="caution">
    <text evidence="3">Lacks conserved residue(s) required for the propagation of feature annotation.</text>
</comment>
<organism evidence="4 5">
    <name type="scientific">Bauldia litoralis</name>
    <dbReference type="NCBI Taxonomy" id="665467"/>
    <lineage>
        <taxon>Bacteria</taxon>
        <taxon>Pseudomonadati</taxon>
        <taxon>Pseudomonadota</taxon>
        <taxon>Alphaproteobacteria</taxon>
        <taxon>Hyphomicrobiales</taxon>
        <taxon>Kaistiaceae</taxon>
        <taxon>Bauldia</taxon>
    </lineage>
</organism>